<sequence length="116" mass="13417">MYSGITPMCLQPIFQRLIKSISSKKEVKYSCIKQDTQFRQTYDFGTSSLNHPKSELQAMYTVKDISYWEELFNRANGNETTGNFENAIELDQATKKYLSDIYKIPIRTISRPTNSA</sequence>
<proteinExistence type="predicted"/>
<name>A0A8B6GWS3_MYTGA</name>
<dbReference type="EMBL" id="UYJE01009111">
    <property type="protein sequence ID" value="VDI70147.1"/>
    <property type="molecule type" value="Genomic_DNA"/>
</dbReference>
<keyword evidence="2" id="KW-1185">Reference proteome</keyword>
<gene>
    <name evidence="1" type="ORF">MGAL_10B066801</name>
</gene>
<organism evidence="1 2">
    <name type="scientific">Mytilus galloprovincialis</name>
    <name type="common">Mediterranean mussel</name>
    <dbReference type="NCBI Taxonomy" id="29158"/>
    <lineage>
        <taxon>Eukaryota</taxon>
        <taxon>Metazoa</taxon>
        <taxon>Spiralia</taxon>
        <taxon>Lophotrochozoa</taxon>
        <taxon>Mollusca</taxon>
        <taxon>Bivalvia</taxon>
        <taxon>Autobranchia</taxon>
        <taxon>Pteriomorphia</taxon>
        <taxon>Mytilida</taxon>
        <taxon>Mytiloidea</taxon>
        <taxon>Mytilidae</taxon>
        <taxon>Mytilinae</taxon>
        <taxon>Mytilus</taxon>
    </lineage>
</organism>
<evidence type="ECO:0000313" key="1">
    <source>
        <dbReference type="EMBL" id="VDI70147.1"/>
    </source>
</evidence>
<evidence type="ECO:0000313" key="2">
    <source>
        <dbReference type="Proteomes" id="UP000596742"/>
    </source>
</evidence>
<reference evidence="1" key="1">
    <citation type="submission" date="2018-11" db="EMBL/GenBank/DDBJ databases">
        <authorList>
            <person name="Alioto T."/>
            <person name="Alioto T."/>
        </authorList>
    </citation>
    <scope>NUCLEOTIDE SEQUENCE</scope>
</reference>
<protein>
    <submittedName>
        <fullName evidence="1">Uncharacterized protein</fullName>
    </submittedName>
</protein>
<dbReference type="Proteomes" id="UP000596742">
    <property type="component" value="Unassembled WGS sequence"/>
</dbReference>
<accession>A0A8B6GWS3</accession>
<comment type="caution">
    <text evidence="1">The sequence shown here is derived from an EMBL/GenBank/DDBJ whole genome shotgun (WGS) entry which is preliminary data.</text>
</comment>
<dbReference type="OrthoDB" id="5977782at2759"/>
<dbReference type="AlphaFoldDB" id="A0A8B6GWS3"/>